<dbReference type="Gene3D" id="1.20.1440.110">
    <property type="entry name" value="acylaminoacyl peptidase"/>
    <property type="match status" value="1"/>
</dbReference>
<dbReference type="EMBL" id="JAPDRN010000214">
    <property type="protein sequence ID" value="KAJ9612653.1"/>
    <property type="molecule type" value="Genomic_DNA"/>
</dbReference>
<dbReference type="Proteomes" id="UP001172681">
    <property type="component" value="Unassembled WGS sequence"/>
</dbReference>
<dbReference type="InterPro" id="IPR029058">
    <property type="entry name" value="AB_hydrolase_fold"/>
</dbReference>
<evidence type="ECO:0000313" key="4">
    <source>
        <dbReference type="Proteomes" id="UP001172681"/>
    </source>
</evidence>
<proteinExistence type="inferred from homology"/>
<accession>A0AA38XFS3</accession>
<evidence type="ECO:0000313" key="3">
    <source>
        <dbReference type="EMBL" id="KAJ9612653.1"/>
    </source>
</evidence>
<comment type="caution">
    <text evidence="3">The sequence shown here is derived from an EMBL/GenBank/DDBJ whole genome shotgun (WGS) entry which is preliminary data.</text>
</comment>
<dbReference type="AlphaFoldDB" id="A0AA38XFS3"/>
<dbReference type="PANTHER" id="PTHR22946">
    <property type="entry name" value="DIENELACTONE HYDROLASE DOMAIN-CONTAINING PROTEIN-RELATED"/>
    <property type="match status" value="1"/>
</dbReference>
<dbReference type="PANTHER" id="PTHR22946:SF12">
    <property type="entry name" value="CONIDIAL PIGMENT BIOSYNTHESIS PROTEIN AYG1 (AFU_ORTHOLOGUE AFUA_2G17550)"/>
    <property type="match status" value="1"/>
</dbReference>
<keyword evidence="4" id="KW-1185">Reference proteome</keyword>
<protein>
    <recommendedName>
        <fullName evidence="2">AB hydrolase-1 domain-containing protein</fullName>
    </recommendedName>
</protein>
<dbReference type="InterPro" id="IPR050261">
    <property type="entry name" value="FrsA_esterase"/>
</dbReference>
<feature type="domain" description="AB hydrolase-1" evidence="2">
    <location>
        <begin position="177"/>
        <end position="277"/>
    </location>
</feature>
<dbReference type="Pfam" id="PF12697">
    <property type="entry name" value="Abhydrolase_6"/>
    <property type="match status" value="1"/>
</dbReference>
<comment type="similarity">
    <text evidence="1">Belongs to the AB hydrolase superfamily. FUS2 hydrolase family.</text>
</comment>
<dbReference type="SUPFAM" id="SSF53474">
    <property type="entry name" value="alpha/beta-Hydrolases"/>
    <property type="match status" value="1"/>
</dbReference>
<evidence type="ECO:0000259" key="2">
    <source>
        <dbReference type="Pfam" id="PF12697"/>
    </source>
</evidence>
<organism evidence="3 4">
    <name type="scientific">Knufia peltigerae</name>
    <dbReference type="NCBI Taxonomy" id="1002370"/>
    <lineage>
        <taxon>Eukaryota</taxon>
        <taxon>Fungi</taxon>
        <taxon>Dikarya</taxon>
        <taxon>Ascomycota</taxon>
        <taxon>Pezizomycotina</taxon>
        <taxon>Eurotiomycetes</taxon>
        <taxon>Chaetothyriomycetidae</taxon>
        <taxon>Chaetothyriales</taxon>
        <taxon>Trichomeriaceae</taxon>
        <taxon>Knufia</taxon>
    </lineage>
</organism>
<sequence length="406" mass="45945">MADKVMLQLSSDPSFHYELLRVLAATATQGSDVTEVLQVCNEIIPGDFESWYSAFKNLADRVLKSAQESPRRSQFDGVTLRNMYFRASHYYFAADFYLHGDEEDPRTADNYQHWTRLFDQAIALLPTPGERLNLSADGFKVPIVLLRPGLTPNDNRPRPTIILGNGFDGSMEEMIHVLGLPALERGYNVVLYEGPGQTGVRRVQNLRFIHDWERVVNPILDFLSQQPFVDVKRISLVGYSLGGYLAARAAAFEPRLAAVVLIDGVWDYGSTLKDFFPDTMQAFLEEDAERCNHTFKVEAQKSTSSRWAYEHFLWSFNNSAYEGLKLAQKMKIGGFVDKIKCAVFVGEARDDQFFQEQPKKVSDALGRGAYFFSPPRETGATTHCHVGATFYLAQEVFAWLQDKSLD</sequence>
<name>A0AA38XFS3_9EURO</name>
<dbReference type="Gene3D" id="3.40.50.1820">
    <property type="entry name" value="alpha/beta hydrolase"/>
    <property type="match status" value="1"/>
</dbReference>
<gene>
    <name evidence="3" type="ORF">H2204_015027</name>
</gene>
<reference evidence="3" key="1">
    <citation type="submission" date="2022-10" db="EMBL/GenBank/DDBJ databases">
        <title>Culturing micro-colonial fungi from biological soil crusts in the Mojave desert and describing Neophaeococcomyces mojavensis, and introducing the new genera and species Taxawa tesnikishii.</title>
        <authorList>
            <person name="Kurbessoian T."/>
            <person name="Stajich J.E."/>
        </authorList>
    </citation>
    <scope>NUCLEOTIDE SEQUENCE</scope>
    <source>
        <strain evidence="3">TK_35</strain>
    </source>
</reference>
<evidence type="ECO:0000256" key="1">
    <source>
        <dbReference type="ARBA" id="ARBA00038115"/>
    </source>
</evidence>
<dbReference type="InterPro" id="IPR000073">
    <property type="entry name" value="AB_hydrolase_1"/>
</dbReference>